<evidence type="ECO:0000256" key="1">
    <source>
        <dbReference type="SAM" id="SignalP"/>
    </source>
</evidence>
<dbReference type="Pfam" id="PF12775">
    <property type="entry name" value="AAA_7"/>
    <property type="match status" value="1"/>
</dbReference>
<accession>A0A7J6TVM7</accession>
<keyword evidence="1" id="KW-0732">Signal</keyword>
<reference evidence="3 4" key="1">
    <citation type="submission" date="2020-04" db="EMBL/GenBank/DDBJ databases">
        <title>Perkinsus olseni comparative genomics.</title>
        <authorList>
            <person name="Bogema D.R."/>
        </authorList>
    </citation>
    <scope>NUCLEOTIDE SEQUENCE [LARGE SCALE GENOMIC DNA]</scope>
    <source>
        <strain evidence="3">ATCC PRA-205</strain>
    </source>
</reference>
<dbReference type="InterPro" id="IPR027417">
    <property type="entry name" value="P-loop_NTPase"/>
</dbReference>
<feature type="non-terminal residue" evidence="3">
    <location>
        <position position="166"/>
    </location>
</feature>
<feature type="domain" description="Dynein heavy chain AAA 5 extension" evidence="2">
    <location>
        <begin position="1"/>
        <end position="57"/>
    </location>
</feature>
<dbReference type="PANTHER" id="PTHR46961">
    <property type="entry name" value="DYNEIN HEAVY CHAIN 1, AXONEMAL-LIKE PROTEIN"/>
    <property type="match status" value="1"/>
</dbReference>
<dbReference type="AlphaFoldDB" id="A0A7J6TVM7"/>
<feature type="chain" id="PRO_5029531966" evidence="1">
    <location>
        <begin position="20"/>
        <end position="166"/>
    </location>
</feature>
<evidence type="ECO:0000313" key="4">
    <source>
        <dbReference type="Proteomes" id="UP000574390"/>
    </source>
</evidence>
<feature type="signal peptide" evidence="1">
    <location>
        <begin position="1"/>
        <end position="19"/>
    </location>
</feature>
<name>A0A7J6TVM7_PEROL</name>
<protein>
    <submittedName>
        <fullName evidence="3">Dynein heavy chain 1, axonemal</fullName>
    </submittedName>
</protein>
<dbReference type="GO" id="GO:0051959">
    <property type="term" value="F:dynein light intermediate chain binding"/>
    <property type="evidence" value="ECO:0007669"/>
    <property type="project" value="InterPro"/>
</dbReference>
<dbReference type="GO" id="GO:0007018">
    <property type="term" value="P:microtubule-based movement"/>
    <property type="evidence" value="ECO:0007669"/>
    <property type="project" value="InterPro"/>
</dbReference>
<evidence type="ECO:0000259" key="2">
    <source>
        <dbReference type="Pfam" id="PF17852"/>
    </source>
</evidence>
<dbReference type="GO" id="GO:0030286">
    <property type="term" value="C:dynein complex"/>
    <property type="evidence" value="ECO:0007669"/>
    <property type="project" value="InterPro"/>
</dbReference>
<dbReference type="Pfam" id="PF17852">
    <property type="entry name" value="Dynein_AAA_lid"/>
    <property type="match status" value="1"/>
</dbReference>
<dbReference type="Proteomes" id="UP000574390">
    <property type="component" value="Unassembled WGS sequence"/>
</dbReference>
<gene>
    <name evidence="3" type="primary">DNAH1_18</name>
    <name evidence="3" type="ORF">FOZ62_015973</name>
</gene>
<dbReference type="PANTHER" id="PTHR46961:SF5">
    <property type="entry name" value="DYNEIN AXONEMAL HEAVY CHAIN 1"/>
    <property type="match status" value="1"/>
</dbReference>
<organism evidence="3 4">
    <name type="scientific">Perkinsus olseni</name>
    <name type="common">Perkinsus atlanticus</name>
    <dbReference type="NCBI Taxonomy" id="32597"/>
    <lineage>
        <taxon>Eukaryota</taxon>
        <taxon>Sar</taxon>
        <taxon>Alveolata</taxon>
        <taxon>Perkinsozoa</taxon>
        <taxon>Perkinsea</taxon>
        <taxon>Perkinsida</taxon>
        <taxon>Perkinsidae</taxon>
        <taxon>Perkinsus</taxon>
    </lineage>
</organism>
<feature type="non-terminal residue" evidence="3">
    <location>
        <position position="1"/>
    </location>
</feature>
<dbReference type="Gene3D" id="1.10.472.130">
    <property type="match status" value="1"/>
</dbReference>
<dbReference type="Gene3D" id="3.40.50.300">
    <property type="entry name" value="P-loop containing nucleotide triphosphate hydrolases"/>
    <property type="match status" value="1"/>
</dbReference>
<evidence type="ECO:0000313" key="3">
    <source>
        <dbReference type="EMBL" id="KAF4749313.1"/>
    </source>
</evidence>
<dbReference type="EMBL" id="JABANM010004394">
    <property type="protein sequence ID" value="KAF4749313.1"/>
    <property type="molecule type" value="Genomic_DNA"/>
</dbReference>
<dbReference type="InterPro" id="IPR026983">
    <property type="entry name" value="DHC"/>
</dbReference>
<dbReference type="InterPro" id="IPR041466">
    <property type="entry name" value="Dynein_AAA5_ext"/>
</dbReference>
<sequence>LQDIFLFCAVWSIGASCDADSRPKFSRWFIGHGEDMGFDRTLLRMNTSGCVYEMCCAPFEVEDSQVPGYKWTKWLDTVPHFEIPRNAAYDAIVVPTIDSIQLTHVMGKLVTAGNHALIFGNTGTGKSIHTAQWLQKEAPETHQSVFVNFSAQTHVNQLQDLIDSKT</sequence>
<dbReference type="GO" id="GO:0045505">
    <property type="term" value="F:dynein intermediate chain binding"/>
    <property type="evidence" value="ECO:0007669"/>
    <property type="project" value="InterPro"/>
</dbReference>
<comment type="caution">
    <text evidence="3">The sequence shown here is derived from an EMBL/GenBank/DDBJ whole genome shotgun (WGS) entry which is preliminary data.</text>
</comment>
<proteinExistence type="predicted"/>